<keyword evidence="14" id="KW-1185">Reference proteome</keyword>
<feature type="compositionally biased region" description="Acidic residues" evidence="11">
    <location>
        <begin position="302"/>
        <end position="314"/>
    </location>
</feature>
<dbReference type="OrthoDB" id="60033at2759"/>
<dbReference type="GO" id="GO:0006357">
    <property type="term" value="P:regulation of transcription by RNA polymerase II"/>
    <property type="evidence" value="ECO:0007669"/>
    <property type="project" value="TreeGrafter"/>
</dbReference>
<evidence type="ECO:0000256" key="3">
    <source>
        <dbReference type="ARBA" id="ARBA00022553"/>
    </source>
</evidence>
<dbReference type="InterPro" id="IPR036388">
    <property type="entry name" value="WH-like_DNA-bd_sf"/>
</dbReference>
<proteinExistence type="inferred from homology"/>
<accession>A0A2Z7CK86</accession>
<evidence type="ECO:0000256" key="11">
    <source>
        <dbReference type="SAM" id="MobiDB-lite"/>
    </source>
</evidence>
<sequence>MEESHEEHALPPFLLKIFEIADDPETDSIVSWNSSGTSFIIWDHNKFSESILPKYFKSNVFSSFVYQLNNYGFRKICCEIYEYANPWFQAGKKEWLKNIKRRKEKFQVPKKRGRSTLKYDSMNAAADQELQALMTEQNNMKEQIKKLKERIGKMEHQIISIKSKMSFHELSDYEGGVTDFSKQMHLEEIQDHASENGAKRPRLTELEITESEVNNEDIVEIFTAKVSSADNSGSGNSIQSSKENTESFDFLKRILEDDTWFSTEGEGNLPVDHSKAIVELARMMESYTTMDRGNLEEKASDQEMDDDVPTDLRA</sequence>
<evidence type="ECO:0000313" key="14">
    <source>
        <dbReference type="Proteomes" id="UP000250235"/>
    </source>
</evidence>
<evidence type="ECO:0000256" key="5">
    <source>
        <dbReference type="ARBA" id="ARBA00023016"/>
    </source>
</evidence>
<evidence type="ECO:0000256" key="7">
    <source>
        <dbReference type="ARBA" id="ARBA00023163"/>
    </source>
</evidence>
<evidence type="ECO:0000256" key="8">
    <source>
        <dbReference type="ARBA" id="ARBA00023242"/>
    </source>
</evidence>
<dbReference type="InterPro" id="IPR000232">
    <property type="entry name" value="HSF_DNA-bd"/>
</dbReference>
<keyword evidence="8" id="KW-0539">Nucleus</keyword>
<reference evidence="13 14" key="1">
    <citation type="journal article" date="2015" name="Proc. Natl. Acad. Sci. U.S.A.">
        <title>The resurrection genome of Boea hygrometrica: A blueprint for survival of dehydration.</title>
        <authorList>
            <person name="Xiao L."/>
            <person name="Yang G."/>
            <person name="Zhang L."/>
            <person name="Yang X."/>
            <person name="Zhao S."/>
            <person name="Ji Z."/>
            <person name="Zhou Q."/>
            <person name="Hu M."/>
            <person name="Wang Y."/>
            <person name="Chen M."/>
            <person name="Xu Y."/>
            <person name="Jin H."/>
            <person name="Xiao X."/>
            <person name="Hu G."/>
            <person name="Bao F."/>
            <person name="Hu Y."/>
            <person name="Wan P."/>
            <person name="Li L."/>
            <person name="Deng X."/>
            <person name="Kuang T."/>
            <person name="Xiang C."/>
            <person name="Zhu J.K."/>
            <person name="Oliver M.J."/>
            <person name="He Y."/>
        </authorList>
    </citation>
    <scope>NUCLEOTIDE SEQUENCE [LARGE SCALE GENOMIC DNA]</scope>
    <source>
        <strain evidence="14">cv. XS01</strain>
    </source>
</reference>
<feature type="region of interest" description="Disordered" evidence="11">
    <location>
        <begin position="291"/>
        <end position="314"/>
    </location>
</feature>
<evidence type="ECO:0000256" key="4">
    <source>
        <dbReference type="ARBA" id="ARBA00023015"/>
    </source>
</evidence>
<dbReference type="Proteomes" id="UP000250235">
    <property type="component" value="Unassembled WGS sequence"/>
</dbReference>
<protein>
    <submittedName>
        <fullName evidence="13">Heat stress transcription factor A-2-like</fullName>
    </submittedName>
</protein>
<evidence type="ECO:0000259" key="12">
    <source>
        <dbReference type="SMART" id="SM00415"/>
    </source>
</evidence>
<dbReference type="AlphaFoldDB" id="A0A2Z7CK86"/>
<evidence type="ECO:0000256" key="9">
    <source>
        <dbReference type="RuleBase" id="RU004020"/>
    </source>
</evidence>
<dbReference type="GO" id="GO:0003700">
    <property type="term" value="F:DNA-binding transcription factor activity"/>
    <property type="evidence" value="ECO:0007669"/>
    <property type="project" value="InterPro"/>
</dbReference>
<dbReference type="Pfam" id="PF00447">
    <property type="entry name" value="HSF_DNA-bind"/>
    <property type="match status" value="1"/>
</dbReference>
<keyword evidence="10" id="KW-0175">Coiled coil</keyword>
<comment type="subcellular location">
    <subcellularLocation>
        <location evidence="1">Nucleus</location>
    </subcellularLocation>
</comment>
<dbReference type="FunFam" id="1.10.10.10:FF:000037">
    <property type="entry name" value="Heat stress transcription factor B-4"/>
    <property type="match status" value="1"/>
</dbReference>
<feature type="domain" description="HSF-type DNA-binding" evidence="12">
    <location>
        <begin position="9"/>
        <end position="102"/>
    </location>
</feature>
<evidence type="ECO:0000256" key="10">
    <source>
        <dbReference type="SAM" id="Coils"/>
    </source>
</evidence>
<comment type="similarity">
    <text evidence="9">Belongs to the HSF family.</text>
</comment>
<dbReference type="SUPFAM" id="SSF46785">
    <property type="entry name" value="Winged helix' DNA-binding domain"/>
    <property type="match status" value="1"/>
</dbReference>
<keyword evidence="7" id="KW-0804">Transcription</keyword>
<keyword evidence="5" id="KW-0346">Stress response</keyword>
<evidence type="ECO:0000256" key="2">
    <source>
        <dbReference type="ARBA" id="ARBA00011233"/>
    </source>
</evidence>
<dbReference type="PRINTS" id="PR00056">
    <property type="entry name" value="HSFDOMAIN"/>
</dbReference>
<evidence type="ECO:0000256" key="1">
    <source>
        <dbReference type="ARBA" id="ARBA00004123"/>
    </source>
</evidence>
<dbReference type="GO" id="GO:0000978">
    <property type="term" value="F:RNA polymerase II cis-regulatory region sequence-specific DNA binding"/>
    <property type="evidence" value="ECO:0007669"/>
    <property type="project" value="TreeGrafter"/>
</dbReference>
<dbReference type="Gene3D" id="1.10.10.10">
    <property type="entry name" value="Winged helix-like DNA-binding domain superfamily/Winged helix DNA-binding domain"/>
    <property type="match status" value="1"/>
</dbReference>
<dbReference type="EMBL" id="KQ995273">
    <property type="protein sequence ID" value="KZV47502.1"/>
    <property type="molecule type" value="Genomic_DNA"/>
</dbReference>
<dbReference type="PANTHER" id="PTHR10015:SF294">
    <property type="entry name" value="HEAT SHOCK FACTOR PROTEIN HSF30-LIKE"/>
    <property type="match status" value="1"/>
</dbReference>
<name>A0A2Z7CK86_9LAMI</name>
<organism evidence="13 14">
    <name type="scientific">Dorcoceras hygrometricum</name>
    <dbReference type="NCBI Taxonomy" id="472368"/>
    <lineage>
        <taxon>Eukaryota</taxon>
        <taxon>Viridiplantae</taxon>
        <taxon>Streptophyta</taxon>
        <taxon>Embryophyta</taxon>
        <taxon>Tracheophyta</taxon>
        <taxon>Spermatophyta</taxon>
        <taxon>Magnoliopsida</taxon>
        <taxon>eudicotyledons</taxon>
        <taxon>Gunneridae</taxon>
        <taxon>Pentapetalae</taxon>
        <taxon>asterids</taxon>
        <taxon>lamiids</taxon>
        <taxon>Lamiales</taxon>
        <taxon>Gesneriaceae</taxon>
        <taxon>Didymocarpoideae</taxon>
        <taxon>Trichosporeae</taxon>
        <taxon>Loxocarpinae</taxon>
        <taxon>Dorcoceras</taxon>
    </lineage>
</organism>
<gene>
    <name evidence="13" type="ORF">F511_33343</name>
</gene>
<keyword evidence="3" id="KW-0597">Phosphoprotein</keyword>
<keyword evidence="4" id="KW-0805">Transcription regulation</keyword>
<dbReference type="PANTHER" id="PTHR10015">
    <property type="entry name" value="HEAT SHOCK TRANSCRIPTION FACTOR"/>
    <property type="match status" value="1"/>
</dbReference>
<feature type="coiled-coil region" evidence="10">
    <location>
        <begin position="123"/>
        <end position="164"/>
    </location>
</feature>
<dbReference type="InterPro" id="IPR036390">
    <property type="entry name" value="WH_DNA-bd_sf"/>
</dbReference>
<evidence type="ECO:0000256" key="6">
    <source>
        <dbReference type="ARBA" id="ARBA00023125"/>
    </source>
</evidence>
<comment type="subunit">
    <text evidence="2">Homotrimer.</text>
</comment>
<dbReference type="GO" id="GO:0034605">
    <property type="term" value="P:cellular response to heat"/>
    <property type="evidence" value="ECO:0007669"/>
    <property type="project" value="TreeGrafter"/>
</dbReference>
<dbReference type="GO" id="GO:0005634">
    <property type="term" value="C:nucleus"/>
    <property type="evidence" value="ECO:0007669"/>
    <property type="project" value="UniProtKB-SubCell"/>
</dbReference>
<evidence type="ECO:0000313" key="13">
    <source>
        <dbReference type="EMBL" id="KZV47502.1"/>
    </source>
</evidence>
<dbReference type="SMART" id="SM00415">
    <property type="entry name" value="HSF"/>
    <property type="match status" value="1"/>
</dbReference>
<keyword evidence="6" id="KW-0238">DNA-binding</keyword>